<dbReference type="AlphaFoldDB" id="A0AAD8EC68"/>
<dbReference type="InterPro" id="IPR011330">
    <property type="entry name" value="Glyco_hydro/deAcase_b/a-brl"/>
</dbReference>
<gene>
    <name evidence="3" type="ORF">L9F63_021168</name>
</gene>
<keyword evidence="4" id="KW-1185">Reference proteome</keyword>
<dbReference type="GO" id="GO:0006013">
    <property type="term" value="P:mannose metabolic process"/>
    <property type="evidence" value="ECO:0007669"/>
    <property type="project" value="InterPro"/>
</dbReference>
<dbReference type="PANTHER" id="PTHR11607">
    <property type="entry name" value="ALPHA-MANNOSIDASE"/>
    <property type="match status" value="1"/>
</dbReference>
<feature type="domain" description="Glycoside hydrolase family 38 N-terminal" evidence="2">
    <location>
        <begin position="60"/>
        <end position="331"/>
    </location>
</feature>
<organism evidence="3 4">
    <name type="scientific">Diploptera punctata</name>
    <name type="common">Pacific beetle cockroach</name>
    <dbReference type="NCBI Taxonomy" id="6984"/>
    <lineage>
        <taxon>Eukaryota</taxon>
        <taxon>Metazoa</taxon>
        <taxon>Ecdysozoa</taxon>
        <taxon>Arthropoda</taxon>
        <taxon>Hexapoda</taxon>
        <taxon>Insecta</taxon>
        <taxon>Pterygota</taxon>
        <taxon>Neoptera</taxon>
        <taxon>Polyneoptera</taxon>
        <taxon>Dictyoptera</taxon>
        <taxon>Blattodea</taxon>
        <taxon>Blaberoidea</taxon>
        <taxon>Blaberidae</taxon>
        <taxon>Diplopterinae</taxon>
        <taxon>Diploptera</taxon>
    </lineage>
</organism>
<dbReference type="FunFam" id="3.20.110.10:FF:000001">
    <property type="entry name" value="Alpha-mannosidase"/>
    <property type="match status" value="1"/>
</dbReference>
<name>A0AAD8EC68_DIPPU</name>
<comment type="caution">
    <text evidence="3">The sequence shown here is derived from an EMBL/GenBank/DDBJ whole genome shotgun (WGS) entry which is preliminary data.</text>
</comment>
<evidence type="ECO:0000259" key="2">
    <source>
        <dbReference type="Pfam" id="PF01074"/>
    </source>
</evidence>
<dbReference type="InterPro" id="IPR027291">
    <property type="entry name" value="Glyco_hydro_38_N_sf"/>
</dbReference>
<dbReference type="EMBL" id="JASPKZ010007402">
    <property type="protein sequence ID" value="KAJ9584474.1"/>
    <property type="molecule type" value="Genomic_DNA"/>
</dbReference>
<dbReference type="Proteomes" id="UP001233999">
    <property type="component" value="Unassembled WGS sequence"/>
</dbReference>
<dbReference type="Pfam" id="PF01074">
    <property type="entry name" value="Glyco_hydro_38N"/>
    <property type="match status" value="1"/>
</dbReference>
<evidence type="ECO:0000313" key="4">
    <source>
        <dbReference type="Proteomes" id="UP001233999"/>
    </source>
</evidence>
<dbReference type="CDD" id="cd10810">
    <property type="entry name" value="GH38N_AMII_LAM_like"/>
    <property type="match status" value="1"/>
</dbReference>
<dbReference type="InterPro" id="IPR050843">
    <property type="entry name" value="Glycosyl_Hydrlase_38"/>
</dbReference>
<feature type="non-terminal residue" evidence="3">
    <location>
        <position position="332"/>
    </location>
</feature>
<dbReference type="PANTHER" id="PTHR11607:SF3">
    <property type="entry name" value="LYSOSOMAL ALPHA-MANNOSIDASE"/>
    <property type="match status" value="1"/>
</dbReference>
<dbReference type="SUPFAM" id="SSF88713">
    <property type="entry name" value="Glycoside hydrolase/deacetylase"/>
    <property type="match status" value="1"/>
</dbReference>
<dbReference type="GO" id="GO:0005764">
    <property type="term" value="C:lysosome"/>
    <property type="evidence" value="ECO:0007669"/>
    <property type="project" value="TreeGrafter"/>
</dbReference>
<proteinExistence type="predicted"/>
<reference evidence="3" key="1">
    <citation type="journal article" date="2023" name="IScience">
        <title>Live-bearing cockroach genome reveals convergent evolutionary mechanisms linked to viviparity in insects and beyond.</title>
        <authorList>
            <person name="Fouks B."/>
            <person name="Harrison M.C."/>
            <person name="Mikhailova A.A."/>
            <person name="Marchal E."/>
            <person name="English S."/>
            <person name="Carruthers M."/>
            <person name="Jennings E.C."/>
            <person name="Chiamaka E.L."/>
            <person name="Frigard R.A."/>
            <person name="Pippel M."/>
            <person name="Attardo G.M."/>
            <person name="Benoit J.B."/>
            <person name="Bornberg-Bauer E."/>
            <person name="Tobe S.S."/>
        </authorList>
    </citation>
    <scope>NUCLEOTIDE SEQUENCE</scope>
    <source>
        <strain evidence="3">Stay&amp;Tobe</strain>
    </source>
</reference>
<reference evidence="3" key="2">
    <citation type="submission" date="2023-05" db="EMBL/GenBank/DDBJ databases">
        <authorList>
            <person name="Fouks B."/>
        </authorList>
    </citation>
    <scope>NUCLEOTIDE SEQUENCE</scope>
    <source>
        <strain evidence="3">Stay&amp;Tobe</strain>
        <tissue evidence="3">Testes</tissue>
    </source>
</reference>
<protein>
    <recommendedName>
        <fullName evidence="2">Glycoside hydrolase family 38 N-terminal domain-containing protein</fullName>
    </recommendedName>
</protein>
<accession>A0AAD8EC68</accession>
<evidence type="ECO:0000256" key="1">
    <source>
        <dbReference type="SAM" id="SignalP"/>
    </source>
</evidence>
<dbReference type="GO" id="GO:0004559">
    <property type="term" value="F:alpha-mannosidase activity"/>
    <property type="evidence" value="ECO:0007669"/>
    <property type="project" value="InterPro"/>
</dbReference>
<feature type="signal peptide" evidence="1">
    <location>
        <begin position="1"/>
        <end position="23"/>
    </location>
</feature>
<keyword evidence="1" id="KW-0732">Signal</keyword>
<dbReference type="InterPro" id="IPR000602">
    <property type="entry name" value="Glyco_hydro_38_N"/>
</dbReference>
<evidence type="ECO:0000313" key="3">
    <source>
        <dbReference type="EMBL" id="KAJ9584474.1"/>
    </source>
</evidence>
<feature type="chain" id="PRO_5042272155" description="Glycoside hydrolase family 38 N-terminal domain-containing protein" evidence="1">
    <location>
        <begin position="24"/>
        <end position="332"/>
    </location>
</feature>
<sequence length="332" mass="38273">MEIMWLHAVLGVISLCVLTPSFGYAVPLTKSFSAAQDTSFEDQPKCGYESCPKPIPGMLNVHLVPHTHNDVGWLKTVDQYYYGSKNYIQKAGVQYILDSVIRELLHDPQKKFIYVETAFFWKWWSKVDDTLRHQVKKLVNNGQLEFIGGAWSMNDEAVTHYQSIIDQFTWGLRKLNDSFGKCSHPRIGWQIDPFGHSRGMASIFAELGFDGLLFGRLDYQDKFNRMTKKTPEMIWEGSPNLGKTADIFTTVLYNTYSPPPGFCFDILCDDDPIIDNKKSPDYNLPKVVKEFIKYAKRQALNYTTNNIIMTMGEDFNYQDATTWYTNLDKLIR</sequence>
<dbReference type="Gene3D" id="3.20.110.10">
    <property type="entry name" value="Glycoside hydrolase 38, N terminal domain"/>
    <property type="match status" value="1"/>
</dbReference>